<dbReference type="HOGENOM" id="CLU_2967185_0_0_1"/>
<organism evidence="2 3">
    <name type="scientific">Cochliobolus heterostrophus (strain C5 / ATCC 48332 / race O)</name>
    <name type="common">Southern corn leaf blight fungus</name>
    <name type="synonym">Bipolaris maydis</name>
    <dbReference type="NCBI Taxonomy" id="701091"/>
    <lineage>
        <taxon>Eukaryota</taxon>
        <taxon>Fungi</taxon>
        <taxon>Dikarya</taxon>
        <taxon>Ascomycota</taxon>
        <taxon>Pezizomycotina</taxon>
        <taxon>Dothideomycetes</taxon>
        <taxon>Pleosporomycetidae</taxon>
        <taxon>Pleosporales</taxon>
        <taxon>Pleosporineae</taxon>
        <taxon>Pleosporaceae</taxon>
        <taxon>Bipolaris</taxon>
    </lineage>
</organism>
<reference evidence="3" key="2">
    <citation type="journal article" date="2013" name="PLoS Genet.">
        <title>Comparative genome structure, secondary metabolite, and effector coding capacity across Cochliobolus pathogens.</title>
        <authorList>
            <person name="Condon B.J."/>
            <person name="Leng Y."/>
            <person name="Wu D."/>
            <person name="Bushley K.E."/>
            <person name="Ohm R.A."/>
            <person name="Otillar R."/>
            <person name="Martin J."/>
            <person name="Schackwitz W."/>
            <person name="Grimwood J."/>
            <person name="MohdZainudin N."/>
            <person name="Xue C."/>
            <person name="Wang R."/>
            <person name="Manning V.A."/>
            <person name="Dhillon B."/>
            <person name="Tu Z.J."/>
            <person name="Steffenson B.J."/>
            <person name="Salamov A."/>
            <person name="Sun H."/>
            <person name="Lowry S."/>
            <person name="LaButti K."/>
            <person name="Han J."/>
            <person name="Copeland A."/>
            <person name="Lindquist E."/>
            <person name="Barry K."/>
            <person name="Schmutz J."/>
            <person name="Baker S.E."/>
            <person name="Ciuffetti L.M."/>
            <person name="Grigoriev I.V."/>
            <person name="Zhong S."/>
            <person name="Turgeon B.G."/>
        </authorList>
    </citation>
    <scope>NUCLEOTIDE SEQUENCE [LARGE SCALE GENOMIC DNA]</scope>
    <source>
        <strain evidence="3">C5 / ATCC 48332 / race O</strain>
    </source>
</reference>
<protein>
    <submittedName>
        <fullName evidence="2">Uncharacterized protein</fullName>
    </submittedName>
</protein>
<dbReference type="EMBL" id="KB445571">
    <property type="protein sequence ID" value="EMD94795.1"/>
    <property type="molecule type" value="Genomic_DNA"/>
</dbReference>
<feature type="region of interest" description="Disordered" evidence="1">
    <location>
        <begin position="40"/>
        <end position="59"/>
    </location>
</feature>
<evidence type="ECO:0000256" key="1">
    <source>
        <dbReference type="SAM" id="MobiDB-lite"/>
    </source>
</evidence>
<keyword evidence="3" id="KW-1185">Reference proteome</keyword>
<feature type="non-terminal residue" evidence="2">
    <location>
        <position position="59"/>
    </location>
</feature>
<sequence>MCLHTHTSSIPLPRLRVYPACTPLTARGSRPAIRKKRFFGPKISTACTTKPRGEKKHHM</sequence>
<name>M2TB53_COCH5</name>
<accession>M2TB53</accession>
<proteinExistence type="predicted"/>
<dbReference type="AlphaFoldDB" id="M2TB53"/>
<gene>
    <name evidence="2" type="ORF">COCHEDRAFT_1019784</name>
</gene>
<dbReference type="Proteomes" id="UP000016936">
    <property type="component" value="Unassembled WGS sequence"/>
</dbReference>
<evidence type="ECO:0000313" key="3">
    <source>
        <dbReference type="Proteomes" id="UP000016936"/>
    </source>
</evidence>
<evidence type="ECO:0000313" key="2">
    <source>
        <dbReference type="EMBL" id="EMD94795.1"/>
    </source>
</evidence>
<reference evidence="2 3" key="1">
    <citation type="journal article" date="2012" name="PLoS Pathog.">
        <title>Diverse lifestyles and strategies of plant pathogenesis encoded in the genomes of eighteen Dothideomycetes fungi.</title>
        <authorList>
            <person name="Ohm R.A."/>
            <person name="Feau N."/>
            <person name="Henrissat B."/>
            <person name="Schoch C.L."/>
            <person name="Horwitz B.A."/>
            <person name="Barry K.W."/>
            <person name="Condon B.J."/>
            <person name="Copeland A.C."/>
            <person name="Dhillon B."/>
            <person name="Glaser F."/>
            <person name="Hesse C.N."/>
            <person name="Kosti I."/>
            <person name="LaButti K."/>
            <person name="Lindquist E.A."/>
            <person name="Lucas S."/>
            <person name="Salamov A.A."/>
            <person name="Bradshaw R.E."/>
            <person name="Ciuffetti L."/>
            <person name="Hamelin R.C."/>
            <person name="Kema G.H.J."/>
            <person name="Lawrence C."/>
            <person name="Scott J.A."/>
            <person name="Spatafora J.W."/>
            <person name="Turgeon B.G."/>
            <person name="de Wit P.J.G.M."/>
            <person name="Zhong S."/>
            <person name="Goodwin S.B."/>
            <person name="Grigoriev I.V."/>
        </authorList>
    </citation>
    <scope>NUCLEOTIDE SEQUENCE [LARGE SCALE GENOMIC DNA]</scope>
    <source>
        <strain evidence="3">C5 / ATCC 48332 / race O</strain>
    </source>
</reference>